<keyword evidence="9" id="KW-0966">Cell projection</keyword>
<dbReference type="Gene3D" id="3.40.1550.10">
    <property type="entry name" value="CheC-like"/>
    <property type="match status" value="1"/>
</dbReference>
<comment type="caution">
    <text evidence="9">The sequence shown here is derived from an EMBL/GenBank/DDBJ whole genome shotgun (WGS) entry which is preliminary data.</text>
</comment>
<gene>
    <name evidence="9" type="ORF">ACFQ2S_06960</name>
</gene>
<evidence type="ECO:0000259" key="8">
    <source>
        <dbReference type="Pfam" id="PF01052"/>
    </source>
</evidence>
<feature type="region of interest" description="Disordered" evidence="7">
    <location>
        <begin position="1"/>
        <end position="21"/>
    </location>
</feature>
<name>A0ABW3IMT8_9RHOB</name>
<evidence type="ECO:0000256" key="2">
    <source>
        <dbReference type="ARBA" id="ARBA00022475"/>
    </source>
</evidence>
<keyword evidence="4" id="KW-0283">Flagellar rotation</keyword>
<sequence length="373" mass="38865">MAETEAQSVLQRMASAGRDAAPRSQAVVPARVLANGISRALQSAMSLGAVANGSSDRTGSLAELLELLPENGLLAVLDGPGETQGLMALDNALLSSLIEMQMTGSLGNRPPPPRRVTRTDAALVADLIDAGLREFEAPLMAGPESAWAVGFGYASHVEDVRPLGLLLEDQDYRMIALDLELAEGHRRGSVVLALPAEGRGLPGQATAPREEPRDSGWENAMEAAVMGADVRLEAIMHRFRMPFADIARLKVGDEIPLPAVSIDQVRLIGLEGGTCAMGRLGQSRGNRALRLNSLGDLPLRREIDAGAQAGTHQQGLLQTAAPFEPVAVAGKAGSDHGAVTMPEPPAPVLQASDVGLLDLGPLPMAGVPPLSGS</sequence>
<dbReference type="SUPFAM" id="SSF101801">
    <property type="entry name" value="Surface presentation of antigens (SPOA)"/>
    <property type="match status" value="1"/>
</dbReference>
<dbReference type="InterPro" id="IPR028976">
    <property type="entry name" value="CheC-like_sf"/>
</dbReference>
<dbReference type="Pfam" id="PF01052">
    <property type="entry name" value="FliMN_C"/>
    <property type="match status" value="1"/>
</dbReference>
<keyword evidence="9" id="KW-0969">Cilium</keyword>
<evidence type="ECO:0000313" key="10">
    <source>
        <dbReference type="Proteomes" id="UP001597108"/>
    </source>
</evidence>
<keyword evidence="2" id="KW-1003">Cell membrane</keyword>
<comment type="function">
    <text evidence="6">FliM is one of three proteins (FliG, FliN, FliM) that forms the rotor-mounted switch complex (C ring), located at the base of the basal body. This complex interacts with the CheY and CheZ chemotaxis proteins, in addition to contacting components of the motor that determine the direction of flagellar rotation.</text>
</comment>
<feature type="compositionally biased region" description="Polar residues" evidence="7">
    <location>
        <begin position="1"/>
        <end position="10"/>
    </location>
</feature>
<evidence type="ECO:0000256" key="3">
    <source>
        <dbReference type="ARBA" id="ARBA00022500"/>
    </source>
</evidence>
<dbReference type="Gene3D" id="2.30.330.10">
    <property type="entry name" value="SpoA-like"/>
    <property type="match status" value="1"/>
</dbReference>
<protein>
    <submittedName>
        <fullName evidence="9">FliM/FliN family flagellar motor switch protein</fullName>
    </submittedName>
</protein>
<keyword evidence="9" id="KW-0282">Flagellum</keyword>
<evidence type="ECO:0000256" key="1">
    <source>
        <dbReference type="ARBA" id="ARBA00004202"/>
    </source>
</evidence>
<evidence type="ECO:0000256" key="6">
    <source>
        <dbReference type="ARBA" id="ARBA00025044"/>
    </source>
</evidence>
<feature type="domain" description="Flagellar motor switch protein FliN-like C-terminal" evidence="8">
    <location>
        <begin position="224"/>
        <end position="293"/>
    </location>
</feature>
<reference evidence="10" key="1">
    <citation type="journal article" date="2019" name="Int. J. Syst. Evol. Microbiol.">
        <title>The Global Catalogue of Microorganisms (GCM) 10K type strain sequencing project: providing services to taxonomists for standard genome sequencing and annotation.</title>
        <authorList>
            <consortium name="The Broad Institute Genomics Platform"/>
            <consortium name="The Broad Institute Genome Sequencing Center for Infectious Disease"/>
            <person name="Wu L."/>
            <person name="Ma J."/>
        </authorList>
    </citation>
    <scope>NUCLEOTIDE SEQUENCE [LARGE SCALE GENOMIC DNA]</scope>
    <source>
        <strain evidence="10">CCUG 60524</strain>
    </source>
</reference>
<accession>A0ABW3IMT8</accession>
<keyword evidence="3" id="KW-0145">Chemotaxis</keyword>
<evidence type="ECO:0000256" key="7">
    <source>
        <dbReference type="SAM" id="MobiDB-lite"/>
    </source>
</evidence>
<dbReference type="RefSeq" id="WP_386073733.1">
    <property type="nucleotide sequence ID" value="NZ_JBHTJT010000008.1"/>
</dbReference>
<comment type="subcellular location">
    <subcellularLocation>
        <location evidence="1">Cell membrane</location>
        <topology evidence="1">Peripheral membrane protein</topology>
    </subcellularLocation>
</comment>
<evidence type="ECO:0000256" key="4">
    <source>
        <dbReference type="ARBA" id="ARBA00022779"/>
    </source>
</evidence>
<evidence type="ECO:0000313" key="9">
    <source>
        <dbReference type="EMBL" id="MFD0979394.1"/>
    </source>
</evidence>
<keyword evidence="5" id="KW-0472">Membrane</keyword>
<dbReference type="Proteomes" id="UP001597108">
    <property type="component" value="Unassembled WGS sequence"/>
</dbReference>
<proteinExistence type="predicted"/>
<keyword evidence="10" id="KW-1185">Reference proteome</keyword>
<dbReference type="InterPro" id="IPR036429">
    <property type="entry name" value="SpoA-like_sf"/>
</dbReference>
<organism evidence="9 10">
    <name type="scientific">Tropicimonas aquimaris</name>
    <dbReference type="NCBI Taxonomy" id="914152"/>
    <lineage>
        <taxon>Bacteria</taxon>
        <taxon>Pseudomonadati</taxon>
        <taxon>Pseudomonadota</taxon>
        <taxon>Alphaproteobacteria</taxon>
        <taxon>Rhodobacterales</taxon>
        <taxon>Roseobacteraceae</taxon>
        <taxon>Tropicimonas</taxon>
    </lineage>
</organism>
<dbReference type="EMBL" id="JBHTJT010000008">
    <property type="protein sequence ID" value="MFD0979394.1"/>
    <property type="molecule type" value="Genomic_DNA"/>
</dbReference>
<evidence type="ECO:0000256" key="5">
    <source>
        <dbReference type="ARBA" id="ARBA00023136"/>
    </source>
</evidence>
<dbReference type="InterPro" id="IPR001543">
    <property type="entry name" value="FliN-like_C"/>
</dbReference>